<accession>A0ABN0C4N2</accession>
<reference evidence="2" key="1">
    <citation type="submission" date="2010-08" db="EMBL/GenBank/DDBJ databases">
        <authorList>
            <person name="Weinstock G."/>
            <person name="Sodergren E."/>
            <person name="Clifton S."/>
            <person name="Fulton L."/>
            <person name="Fulton B."/>
            <person name="Courtney L."/>
            <person name="Fronick C."/>
            <person name="Harrison M."/>
            <person name="Strong C."/>
            <person name="Farmer C."/>
            <person name="Delahaunty K."/>
            <person name="Markovic C."/>
            <person name="Hall O."/>
            <person name="Minx P."/>
            <person name="Tomlinson C."/>
            <person name="Mitreva M."/>
            <person name="Hou S."/>
            <person name="Chen J."/>
            <person name="Wollam A."/>
            <person name="Pepin K.H."/>
            <person name="Johnson M."/>
            <person name="Bhonagiri V."/>
            <person name="Zhang X."/>
            <person name="Suruliraj S."/>
            <person name="Warren W."/>
            <person name="Chinwalla A."/>
            <person name="Mardis E.R."/>
            <person name="Wilson R.K."/>
        </authorList>
    </citation>
    <scope>NUCLEOTIDE SEQUENCE [LARGE SCALE GENOMIC DNA]</scope>
    <source>
        <strain evidence="2">HL044PA1</strain>
    </source>
</reference>
<keyword evidence="3" id="KW-1185">Reference proteome</keyword>
<dbReference type="RefSeq" id="WP_002546739.1">
    <property type="nucleotide sequence ID" value="NZ_GL383185.1"/>
</dbReference>
<sequence>MTTGALLSRIATASVGRGLGQITRWVEEPLVVGLRSTDKAERMSGDARGGRGVHLGQYHPWP</sequence>
<organism evidence="2 3">
    <name type="scientific">Cutibacterium modestum HL044PA1</name>
    <dbReference type="NCBI Taxonomy" id="765109"/>
    <lineage>
        <taxon>Bacteria</taxon>
        <taxon>Bacillati</taxon>
        <taxon>Actinomycetota</taxon>
        <taxon>Actinomycetes</taxon>
        <taxon>Propionibacteriales</taxon>
        <taxon>Propionibacteriaceae</taxon>
        <taxon>Cutibacterium</taxon>
        <taxon>Cutibacterium modestum</taxon>
    </lineage>
</organism>
<proteinExistence type="predicted"/>
<evidence type="ECO:0000256" key="1">
    <source>
        <dbReference type="SAM" id="MobiDB-lite"/>
    </source>
</evidence>
<feature type="region of interest" description="Disordered" evidence="1">
    <location>
        <begin position="38"/>
        <end position="62"/>
    </location>
</feature>
<evidence type="ECO:0000313" key="2">
    <source>
        <dbReference type="EMBL" id="EFS92026.1"/>
    </source>
</evidence>
<dbReference type="GeneID" id="92881897"/>
<name>A0ABN0C4N2_9ACTN</name>
<feature type="compositionally biased region" description="Basic and acidic residues" evidence="1">
    <location>
        <begin position="38"/>
        <end position="49"/>
    </location>
</feature>
<protein>
    <submittedName>
        <fullName evidence="2">Uncharacterized protein</fullName>
    </submittedName>
</protein>
<comment type="caution">
    <text evidence="2">The sequence shown here is derived from an EMBL/GenBank/DDBJ whole genome shotgun (WGS) entry which is preliminary data.</text>
</comment>
<evidence type="ECO:0000313" key="3">
    <source>
        <dbReference type="Proteomes" id="UP000003179"/>
    </source>
</evidence>
<dbReference type="Proteomes" id="UP000003179">
    <property type="component" value="Unassembled WGS sequence"/>
</dbReference>
<gene>
    <name evidence="2" type="ORF">HMPREF9607_01786</name>
</gene>
<dbReference type="EMBL" id="ADZU01000029">
    <property type="protein sequence ID" value="EFS92026.1"/>
    <property type="molecule type" value="Genomic_DNA"/>
</dbReference>